<dbReference type="GO" id="GO:0003796">
    <property type="term" value="F:lysozyme activity"/>
    <property type="evidence" value="ECO:0007669"/>
    <property type="project" value="InterPro"/>
</dbReference>
<comment type="similarity">
    <text evidence="1">Belongs to the glycosyl hydrolase 25 family.</text>
</comment>
<dbReference type="PROSITE" id="PS51904">
    <property type="entry name" value="GLYCOSYL_HYDROL_F25_2"/>
    <property type="match status" value="1"/>
</dbReference>
<dbReference type="GO" id="GO:0016998">
    <property type="term" value="P:cell wall macromolecule catabolic process"/>
    <property type="evidence" value="ECO:0007669"/>
    <property type="project" value="InterPro"/>
</dbReference>
<keyword evidence="2 3" id="KW-0732">Signal</keyword>
<dbReference type="PANTHER" id="PTHR23208:SF14">
    <property type="entry name" value="GLYCOSIDE HYDROLASE FAMILY 25 PROTEIN-RELATED"/>
    <property type="match status" value="1"/>
</dbReference>
<evidence type="ECO:0000256" key="1">
    <source>
        <dbReference type="ARBA" id="ARBA00010646"/>
    </source>
</evidence>
<feature type="chain" id="PRO_5035712422" description="Lysozyme" evidence="3">
    <location>
        <begin position="17"/>
        <end position="272"/>
    </location>
</feature>
<dbReference type="PANTHER" id="PTHR23208">
    <property type="entry name" value="LYSOZYME PROTEIN"/>
    <property type="match status" value="1"/>
</dbReference>
<dbReference type="InterPro" id="IPR002053">
    <property type="entry name" value="Glyco_hydro_25"/>
</dbReference>
<feature type="signal peptide" evidence="3">
    <location>
        <begin position="1"/>
        <end position="16"/>
    </location>
</feature>
<name>A0A8S1ETI6_9PELO</name>
<evidence type="ECO:0008006" key="6">
    <source>
        <dbReference type="Google" id="ProtNLM"/>
    </source>
</evidence>
<dbReference type="GO" id="GO:0007165">
    <property type="term" value="P:signal transduction"/>
    <property type="evidence" value="ECO:0007669"/>
    <property type="project" value="TreeGrafter"/>
</dbReference>
<protein>
    <recommendedName>
        <fullName evidence="6">Lysozyme</fullName>
    </recommendedName>
</protein>
<gene>
    <name evidence="4" type="ORF">CBOVIS_LOCUS6912</name>
</gene>
<evidence type="ECO:0000313" key="5">
    <source>
        <dbReference type="Proteomes" id="UP000494206"/>
    </source>
</evidence>
<sequence>MFKILILVSIIAASASVAIPKPLPFVDSSLPLQFEQNVPQPAPAIISNSAAGWKYGIDVSMPTTRQQMLNIKEAAYTAVFVRAYNPMGQGGFDANSCDTLQYAYHAGLSIEIYMTPQPASSKAGYQQVDELYNGLINCGITPRLLWIQVTSPINWPVNASQNVNFLNNIISRAKQYGMGVGVYTNRFEWGQITAGWSSIGSDVLLWYWNVYGPGVTGETPANFDDFRPFGCWRSATIKQFAQSEILFGLTVNRDVFYTSSALNNNVIVDKSI</sequence>
<dbReference type="OrthoDB" id="25039at2759"/>
<dbReference type="Proteomes" id="UP000494206">
    <property type="component" value="Unassembled WGS sequence"/>
</dbReference>
<dbReference type="GO" id="GO:0009253">
    <property type="term" value="P:peptidoglycan catabolic process"/>
    <property type="evidence" value="ECO:0007669"/>
    <property type="project" value="InterPro"/>
</dbReference>
<dbReference type="EMBL" id="CADEPM010000004">
    <property type="protein sequence ID" value="CAB3404609.1"/>
    <property type="molecule type" value="Genomic_DNA"/>
</dbReference>
<accession>A0A8S1ETI6</accession>
<dbReference type="GO" id="GO:0045087">
    <property type="term" value="P:innate immune response"/>
    <property type="evidence" value="ECO:0007669"/>
    <property type="project" value="TreeGrafter"/>
</dbReference>
<dbReference type="SUPFAM" id="SSF51445">
    <property type="entry name" value="(Trans)glycosidases"/>
    <property type="match status" value="1"/>
</dbReference>
<dbReference type="AlphaFoldDB" id="A0A8S1ETI6"/>
<dbReference type="InterPro" id="IPR017853">
    <property type="entry name" value="GH"/>
</dbReference>
<evidence type="ECO:0000313" key="4">
    <source>
        <dbReference type="EMBL" id="CAB3404609.1"/>
    </source>
</evidence>
<dbReference type="InterPro" id="IPR051595">
    <property type="entry name" value="GH25_Enzymes"/>
</dbReference>
<comment type="caution">
    <text evidence="4">The sequence shown here is derived from an EMBL/GenBank/DDBJ whole genome shotgun (WGS) entry which is preliminary data.</text>
</comment>
<evidence type="ECO:0000256" key="2">
    <source>
        <dbReference type="ARBA" id="ARBA00022729"/>
    </source>
</evidence>
<dbReference type="Gene3D" id="3.20.20.80">
    <property type="entry name" value="Glycosidases"/>
    <property type="match status" value="1"/>
</dbReference>
<evidence type="ECO:0000256" key="3">
    <source>
        <dbReference type="SAM" id="SignalP"/>
    </source>
</evidence>
<keyword evidence="5" id="KW-1185">Reference proteome</keyword>
<reference evidence="4 5" key="1">
    <citation type="submission" date="2020-04" db="EMBL/GenBank/DDBJ databases">
        <authorList>
            <person name="Laetsch R D."/>
            <person name="Stevens L."/>
            <person name="Kumar S."/>
            <person name="Blaxter L. M."/>
        </authorList>
    </citation>
    <scope>NUCLEOTIDE SEQUENCE [LARGE SCALE GENOMIC DNA]</scope>
</reference>
<proteinExistence type="inferred from homology"/>
<organism evidence="4 5">
    <name type="scientific">Caenorhabditis bovis</name>
    <dbReference type="NCBI Taxonomy" id="2654633"/>
    <lineage>
        <taxon>Eukaryota</taxon>
        <taxon>Metazoa</taxon>
        <taxon>Ecdysozoa</taxon>
        <taxon>Nematoda</taxon>
        <taxon>Chromadorea</taxon>
        <taxon>Rhabditida</taxon>
        <taxon>Rhabditina</taxon>
        <taxon>Rhabditomorpha</taxon>
        <taxon>Rhabditoidea</taxon>
        <taxon>Rhabditidae</taxon>
        <taxon>Peloderinae</taxon>
        <taxon>Caenorhabditis</taxon>
    </lineage>
</organism>